<name>A0AAV3ZW03_9GAST</name>
<accession>A0AAV3ZW03</accession>
<comment type="caution">
    <text evidence="1">The sequence shown here is derived from an EMBL/GenBank/DDBJ whole genome shotgun (WGS) entry which is preliminary data.</text>
</comment>
<protein>
    <submittedName>
        <fullName evidence="1">Uncharacterized protein</fullName>
    </submittedName>
</protein>
<reference evidence="1 2" key="1">
    <citation type="journal article" date="2021" name="Elife">
        <title>Chloroplast acquisition without the gene transfer in kleptoplastic sea slugs, Plakobranchus ocellatus.</title>
        <authorList>
            <person name="Maeda T."/>
            <person name="Takahashi S."/>
            <person name="Yoshida T."/>
            <person name="Shimamura S."/>
            <person name="Takaki Y."/>
            <person name="Nagai Y."/>
            <person name="Toyoda A."/>
            <person name="Suzuki Y."/>
            <person name="Arimoto A."/>
            <person name="Ishii H."/>
            <person name="Satoh N."/>
            <person name="Nishiyama T."/>
            <person name="Hasebe M."/>
            <person name="Maruyama T."/>
            <person name="Minagawa J."/>
            <person name="Obokata J."/>
            <person name="Shigenobu S."/>
        </authorList>
    </citation>
    <scope>NUCLEOTIDE SEQUENCE [LARGE SCALE GENOMIC DNA]</scope>
</reference>
<evidence type="ECO:0000313" key="1">
    <source>
        <dbReference type="EMBL" id="GFN98710.1"/>
    </source>
</evidence>
<dbReference type="AlphaFoldDB" id="A0AAV3ZW03"/>
<keyword evidence="2" id="KW-1185">Reference proteome</keyword>
<dbReference type="Proteomes" id="UP000735302">
    <property type="component" value="Unassembled WGS sequence"/>
</dbReference>
<dbReference type="EMBL" id="BLXT01002861">
    <property type="protein sequence ID" value="GFN98710.1"/>
    <property type="molecule type" value="Genomic_DNA"/>
</dbReference>
<proteinExistence type="predicted"/>
<gene>
    <name evidence="1" type="ORF">PoB_002521600</name>
</gene>
<evidence type="ECO:0000313" key="2">
    <source>
        <dbReference type="Proteomes" id="UP000735302"/>
    </source>
</evidence>
<organism evidence="1 2">
    <name type="scientific">Plakobranchus ocellatus</name>
    <dbReference type="NCBI Taxonomy" id="259542"/>
    <lineage>
        <taxon>Eukaryota</taxon>
        <taxon>Metazoa</taxon>
        <taxon>Spiralia</taxon>
        <taxon>Lophotrochozoa</taxon>
        <taxon>Mollusca</taxon>
        <taxon>Gastropoda</taxon>
        <taxon>Heterobranchia</taxon>
        <taxon>Euthyneura</taxon>
        <taxon>Panpulmonata</taxon>
        <taxon>Sacoglossa</taxon>
        <taxon>Placobranchoidea</taxon>
        <taxon>Plakobranchidae</taxon>
        <taxon>Plakobranchus</taxon>
    </lineage>
</organism>
<sequence length="88" mass="9463">MVNCRQEWFTAALNSFTCSYESIALSAVMMMRQGTRKQLAVLFMMPAPLTGRVGGTVACECALRSAGTLLLRVRAPPSPSRPDGGPKT</sequence>